<dbReference type="AlphaFoldDB" id="A0A0R3SMF9"/>
<organism evidence="1">
    <name type="scientific">Hymenolepis diminuta</name>
    <name type="common">Rat tapeworm</name>
    <dbReference type="NCBI Taxonomy" id="6216"/>
    <lineage>
        <taxon>Eukaryota</taxon>
        <taxon>Metazoa</taxon>
        <taxon>Spiralia</taxon>
        <taxon>Lophotrochozoa</taxon>
        <taxon>Platyhelminthes</taxon>
        <taxon>Cestoda</taxon>
        <taxon>Eucestoda</taxon>
        <taxon>Cyclophyllidea</taxon>
        <taxon>Hymenolepididae</taxon>
        <taxon>Hymenolepis</taxon>
    </lineage>
</organism>
<protein>
    <submittedName>
        <fullName evidence="1">Ovule protein</fullName>
    </submittedName>
</protein>
<sequence length="72" mass="8038">LATVQHSLPIGLVGCCATPNQILIQRNSPCMILNFVPSVSEFATLLITTKYRKLIISKLLKPFDYNNLLTFT</sequence>
<name>A0A0R3SMF9_HYMDI</name>
<dbReference type="WBParaSite" id="HDID_0000612401-mRNA-1">
    <property type="protein sequence ID" value="HDID_0000612401-mRNA-1"/>
    <property type="gene ID" value="HDID_0000612401"/>
</dbReference>
<accession>A0A0R3SMF9</accession>
<evidence type="ECO:0000313" key="1">
    <source>
        <dbReference type="WBParaSite" id="HDID_0000612401-mRNA-1"/>
    </source>
</evidence>
<proteinExistence type="predicted"/>
<reference evidence="1" key="1">
    <citation type="submission" date="2017-02" db="UniProtKB">
        <authorList>
            <consortium name="WormBaseParasite"/>
        </authorList>
    </citation>
    <scope>IDENTIFICATION</scope>
</reference>